<evidence type="ECO:0008006" key="3">
    <source>
        <dbReference type="Google" id="ProtNLM"/>
    </source>
</evidence>
<comment type="caution">
    <text evidence="1">The sequence shown here is derived from an EMBL/GenBank/DDBJ whole genome shotgun (WGS) entry which is preliminary data.</text>
</comment>
<proteinExistence type="predicted"/>
<dbReference type="EMBL" id="JACOII010000062">
    <property type="protein sequence ID" value="MBI6550394.1"/>
    <property type="molecule type" value="Genomic_DNA"/>
</dbReference>
<evidence type="ECO:0000313" key="1">
    <source>
        <dbReference type="EMBL" id="MBI6550394.1"/>
    </source>
</evidence>
<accession>A0ABS0U944</accession>
<feature type="non-terminal residue" evidence="1">
    <location>
        <position position="1"/>
    </location>
</feature>
<sequence length="585" mass="62844">DRIGKVDKLAETANSNATSAMQNADNKVPLTRKINGKELTTDIELIASDVHAYNKKETDDLISGVKTQVDNVQQLAETANQQANTAFQHADNKVPLTRKVNGKELAADIQLTAADIGAYNKEETDAHIKDVKALADTANQHANTAFQHADNKVPLTRKVNGKELLSDIELTAADVGTYNKVEIDDRISNVDKLADTANKTANSAIQNADGRVPSTRKVNGKELSIDIQLTAADVGTYNKEEIGDHIGKVEKLADTANKTANSAIQNADGRVPSTRKVNGKELSTDIELTAASVDAYNKAETNILIDEVKELANNANNNADNKVPLTRTVNGKALLSDIKLTASDMNAYTKGEVDSRVEEIKDQANAANNNADGRVPLTRTVNGKALLSDIKLTASDVGAYSKAEVDTRISKVDALANNANTNAIAAKTDAESRLEKSKNGEDIPDKQAFVRNLGLGDLVGLGIESRRIGDNHTVIKLGDIFMINGLAAGTEPIGEFNSSVVGGVTYYTHFYRIKLPTTLPNGIISCHAIIVGDNFDNQRPGYLADVRTQRDNSNGVGLSKDTVTISVTTPQLGWVPNFDYQIVGY</sequence>
<dbReference type="Proteomes" id="UP000696184">
    <property type="component" value="Unassembled WGS sequence"/>
</dbReference>
<reference evidence="1 2" key="1">
    <citation type="submission" date="2020-08" db="EMBL/GenBank/DDBJ databases">
        <title>Description of Xenorhabdus lircayensis sp. nov., the symbiotic bacterium associated with the entomopathogenic nematode Steirnernema unicornum.</title>
        <authorList>
            <person name="Castaneda-Alvarez C."/>
            <person name="Prodan S."/>
            <person name="Zamorano A."/>
            <person name="San-Blas E."/>
            <person name="Aballay E."/>
        </authorList>
    </citation>
    <scope>NUCLEOTIDE SEQUENCE [LARGE SCALE GENOMIC DNA]</scope>
    <source>
        <strain evidence="1 2">VLS</strain>
    </source>
</reference>
<organism evidence="1 2">
    <name type="scientific">Xenorhabdus lircayensis</name>
    <dbReference type="NCBI Taxonomy" id="2763499"/>
    <lineage>
        <taxon>Bacteria</taxon>
        <taxon>Pseudomonadati</taxon>
        <taxon>Pseudomonadota</taxon>
        <taxon>Gammaproteobacteria</taxon>
        <taxon>Enterobacterales</taxon>
        <taxon>Morganellaceae</taxon>
        <taxon>Xenorhabdus</taxon>
    </lineage>
</organism>
<keyword evidence="2" id="KW-1185">Reference proteome</keyword>
<name>A0ABS0U944_9GAMM</name>
<gene>
    <name evidence="1" type="ORF">H8A87_17270</name>
</gene>
<evidence type="ECO:0000313" key="2">
    <source>
        <dbReference type="Proteomes" id="UP000696184"/>
    </source>
</evidence>
<protein>
    <recommendedName>
        <fullName evidence="3">Tail protein</fullName>
    </recommendedName>
</protein>